<gene>
    <name evidence="1" type="ORF">ILUMI_05795</name>
</gene>
<comment type="caution">
    <text evidence="1">The sequence shown here is derived from an EMBL/GenBank/DDBJ whole genome shotgun (WGS) entry which is preliminary data.</text>
</comment>
<sequence length="461" mass="53366">AMTNTIEKEATNQRSFKGTLNVHQVTVTLTMRSFSCFCNSETCKHFKIGTITYDPKPKWRVDDVFTESESENDVDLAEILCKALDDEMHSMELISRVKAHIKKDFSYREVGKKYSLATSTIAKIYKTNYMREKKKRGVRKKLQGRLESRIRREVRRLSKKGQLTMDMRYTKVPKIIVLSKKHKERRLTMAKRWLEMGEPIWTKTVFTDKKRFCKDGPDNEFSYVEEGGKGVWNRSKRQSKGEGVMVSGAITAKRGVACAVCSHNNLVQYGIMKNRFYAELKSKRNSHAKNCVYIDDEQYTLLINDVNNVKSSSTKVPTDYWILKRYAILTIDQKANLIFPVKESGSNILYYVSDGELLDDIHQTHITGGQERKDRMIKKLSNRYKNGYPEYPHLEHNVFKDAAFCFVCILFPVGIIRDNADPAWVVNGVRKWHKMKSGGIKKQRKLAQYFSSKTHKAAVQD</sequence>
<dbReference type="GO" id="GO:0003676">
    <property type="term" value="F:nucleic acid binding"/>
    <property type="evidence" value="ECO:0007669"/>
    <property type="project" value="InterPro"/>
</dbReference>
<keyword evidence="2" id="KW-1185">Reference proteome</keyword>
<dbReference type="InterPro" id="IPR036397">
    <property type="entry name" value="RNaseH_sf"/>
</dbReference>
<organism evidence="1 2">
    <name type="scientific">Ignelater luminosus</name>
    <name type="common">Cucubano</name>
    <name type="synonym">Pyrophorus luminosus</name>
    <dbReference type="NCBI Taxonomy" id="2038154"/>
    <lineage>
        <taxon>Eukaryota</taxon>
        <taxon>Metazoa</taxon>
        <taxon>Ecdysozoa</taxon>
        <taxon>Arthropoda</taxon>
        <taxon>Hexapoda</taxon>
        <taxon>Insecta</taxon>
        <taxon>Pterygota</taxon>
        <taxon>Neoptera</taxon>
        <taxon>Endopterygota</taxon>
        <taxon>Coleoptera</taxon>
        <taxon>Polyphaga</taxon>
        <taxon>Elateriformia</taxon>
        <taxon>Elateroidea</taxon>
        <taxon>Elateridae</taxon>
        <taxon>Agrypninae</taxon>
        <taxon>Pyrophorini</taxon>
        <taxon>Ignelater</taxon>
    </lineage>
</organism>
<accession>A0A8K0GID0</accession>
<dbReference type="Gene3D" id="3.30.420.10">
    <property type="entry name" value="Ribonuclease H-like superfamily/Ribonuclease H"/>
    <property type="match status" value="1"/>
</dbReference>
<protein>
    <submittedName>
        <fullName evidence="1">Uncharacterized protein</fullName>
    </submittedName>
</protein>
<dbReference type="AlphaFoldDB" id="A0A8K0GID0"/>
<dbReference type="Proteomes" id="UP000801492">
    <property type="component" value="Unassembled WGS sequence"/>
</dbReference>
<reference evidence="1" key="1">
    <citation type="submission" date="2019-08" db="EMBL/GenBank/DDBJ databases">
        <title>The genome of the North American firefly Photinus pyralis.</title>
        <authorList>
            <consortium name="Photinus pyralis genome working group"/>
            <person name="Fallon T.R."/>
            <person name="Sander Lower S.E."/>
            <person name="Weng J.-K."/>
        </authorList>
    </citation>
    <scope>NUCLEOTIDE SEQUENCE</scope>
    <source>
        <strain evidence="1">TRF0915ILg1</strain>
        <tissue evidence="1">Whole body</tissue>
    </source>
</reference>
<name>A0A8K0GID0_IGNLU</name>
<proteinExistence type="predicted"/>
<dbReference type="OrthoDB" id="6576283at2759"/>
<evidence type="ECO:0000313" key="1">
    <source>
        <dbReference type="EMBL" id="KAF2900391.1"/>
    </source>
</evidence>
<dbReference type="EMBL" id="VTPC01002228">
    <property type="protein sequence ID" value="KAF2900391.1"/>
    <property type="molecule type" value="Genomic_DNA"/>
</dbReference>
<evidence type="ECO:0000313" key="2">
    <source>
        <dbReference type="Proteomes" id="UP000801492"/>
    </source>
</evidence>
<feature type="non-terminal residue" evidence="1">
    <location>
        <position position="1"/>
    </location>
</feature>